<dbReference type="Proteomes" id="UP001283341">
    <property type="component" value="Unassembled WGS sequence"/>
</dbReference>
<organism evidence="1 2">
    <name type="scientific">Apodospora peruviana</name>
    <dbReference type="NCBI Taxonomy" id="516989"/>
    <lineage>
        <taxon>Eukaryota</taxon>
        <taxon>Fungi</taxon>
        <taxon>Dikarya</taxon>
        <taxon>Ascomycota</taxon>
        <taxon>Pezizomycotina</taxon>
        <taxon>Sordariomycetes</taxon>
        <taxon>Sordariomycetidae</taxon>
        <taxon>Sordariales</taxon>
        <taxon>Lasiosphaeriaceae</taxon>
        <taxon>Apodospora</taxon>
    </lineage>
</organism>
<reference evidence="1" key="1">
    <citation type="journal article" date="2023" name="Mol. Phylogenet. Evol.">
        <title>Genome-scale phylogeny and comparative genomics of the fungal order Sordariales.</title>
        <authorList>
            <person name="Hensen N."/>
            <person name="Bonometti L."/>
            <person name="Westerberg I."/>
            <person name="Brannstrom I.O."/>
            <person name="Guillou S."/>
            <person name="Cros-Aarteil S."/>
            <person name="Calhoun S."/>
            <person name="Haridas S."/>
            <person name="Kuo A."/>
            <person name="Mondo S."/>
            <person name="Pangilinan J."/>
            <person name="Riley R."/>
            <person name="LaButti K."/>
            <person name="Andreopoulos B."/>
            <person name="Lipzen A."/>
            <person name="Chen C."/>
            <person name="Yan M."/>
            <person name="Daum C."/>
            <person name="Ng V."/>
            <person name="Clum A."/>
            <person name="Steindorff A."/>
            <person name="Ohm R.A."/>
            <person name="Martin F."/>
            <person name="Silar P."/>
            <person name="Natvig D.O."/>
            <person name="Lalanne C."/>
            <person name="Gautier V."/>
            <person name="Ament-Velasquez S.L."/>
            <person name="Kruys A."/>
            <person name="Hutchinson M.I."/>
            <person name="Powell A.J."/>
            <person name="Barry K."/>
            <person name="Miller A.N."/>
            <person name="Grigoriev I.V."/>
            <person name="Debuchy R."/>
            <person name="Gladieux P."/>
            <person name="Hiltunen Thoren M."/>
            <person name="Johannesson H."/>
        </authorList>
    </citation>
    <scope>NUCLEOTIDE SEQUENCE</scope>
    <source>
        <strain evidence="1">CBS 118394</strain>
    </source>
</reference>
<dbReference type="InterPro" id="IPR022036">
    <property type="entry name" value="DUF3605"/>
</dbReference>
<dbReference type="GO" id="GO:0006044">
    <property type="term" value="P:N-acetylglucosamine metabolic process"/>
    <property type="evidence" value="ECO:0007669"/>
    <property type="project" value="TreeGrafter"/>
</dbReference>
<dbReference type="GO" id="GO:0005737">
    <property type="term" value="C:cytoplasm"/>
    <property type="evidence" value="ECO:0007669"/>
    <property type="project" value="TreeGrafter"/>
</dbReference>
<dbReference type="Pfam" id="PF12239">
    <property type="entry name" value="DUF3605"/>
    <property type="match status" value="1"/>
</dbReference>
<name>A0AAE0IPU0_9PEZI</name>
<sequence length="251" mass="29466">MSPSTINTSTSKEEEQLPYWQVNVPPSERTAVCPPFLRNISPKDREILSTPDLWYQTESWPDVKKRVASNQLEGFRRLPSDLRRYLEYNYCIKEKYGSLREFILRERLGWDEDSLLPKTNESGYLWNQENVKFIQNDWPYGIDNRIVHLVVWLKFGLEADSKTGMLTAEAKRELDGFVKREFVDCDFGMDGDDIIWFKNWRSIQSIESVEHFHVMLFDPDPGFVDRITGGYVPLWKRRSDERTNGNGNGVI</sequence>
<gene>
    <name evidence="1" type="ORF">B0H66DRAFT_596556</name>
</gene>
<proteinExistence type="predicted"/>
<accession>A0AAE0IPU0</accession>
<protein>
    <recommendedName>
        <fullName evidence="3">N-acetylglucosamine-induced protein 1</fullName>
    </recommendedName>
</protein>
<dbReference type="PANTHER" id="PTHR35020:SF4">
    <property type="entry name" value="N-ACETYLGLUCOSAMINE-INDUCED PROTEIN 1"/>
    <property type="match status" value="1"/>
</dbReference>
<evidence type="ECO:0000313" key="2">
    <source>
        <dbReference type="Proteomes" id="UP001283341"/>
    </source>
</evidence>
<evidence type="ECO:0008006" key="3">
    <source>
        <dbReference type="Google" id="ProtNLM"/>
    </source>
</evidence>
<reference evidence="1" key="2">
    <citation type="submission" date="2023-06" db="EMBL/GenBank/DDBJ databases">
        <authorList>
            <consortium name="Lawrence Berkeley National Laboratory"/>
            <person name="Haridas S."/>
            <person name="Hensen N."/>
            <person name="Bonometti L."/>
            <person name="Westerberg I."/>
            <person name="Brannstrom I.O."/>
            <person name="Guillou S."/>
            <person name="Cros-Aarteil S."/>
            <person name="Calhoun S."/>
            <person name="Kuo A."/>
            <person name="Mondo S."/>
            <person name="Pangilinan J."/>
            <person name="Riley R."/>
            <person name="Labutti K."/>
            <person name="Andreopoulos B."/>
            <person name="Lipzen A."/>
            <person name="Chen C."/>
            <person name="Yanf M."/>
            <person name="Daum C."/>
            <person name="Ng V."/>
            <person name="Clum A."/>
            <person name="Steindorff A."/>
            <person name="Ohm R."/>
            <person name="Martin F."/>
            <person name="Silar P."/>
            <person name="Natvig D."/>
            <person name="Lalanne C."/>
            <person name="Gautier V."/>
            <person name="Ament-Velasquez S.L."/>
            <person name="Kruys A."/>
            <person name="Hutchinson M.I."/>
            <person name="Powell A.J."/>
            <person name="Barry K."/>
            <person name="Miller A.N."/>
            <person name="Grigoriev I.V."/>
            <person name="Debuchy R."/>
            <person name="Gladieux P."/>
            <person name="Thoren M.H."/>
            <person name="Johannesson H."/>
        </authorList>
    </citation>
    <scope>NUCLEOTIDE SEQUENCE</scope>
    <source>
        <strain evidence="1">CBS 118394</strain>
    </source>
</reference>
<dbReference type="EMBL" id="JAUEDM010000001">
    <property type="protein sequence ID" value="KAK3328949.1"/>
    <property type="molecule type" value="Genomic_DNA"/>
</dbReference>
<dbReference type="AlphaFoldDB" id="A0AAE0IPU0"/>
<dbReference type="PANTHER" id="PTHR35020">
    <property type="entry name" value="N-ACETYLGLUCOSAMINE-INDUCED PROTEIN 1"/>
    <property type="match status" value="1"/>
</dbReference>
<comment type="caution">
    <text evidence="1">The sequence shown here is derived from an EMBL/GenBank/DDBJ whole genome shotgun (WGS) entry which is preliminary data.</text>
</comment>
<keyword evidence="2" id="KW-1185">Reference proteome</keyword>
<evidence type="ECO:0000313" key="1">
    <source>
        <dbReference type="EMBL" id="KAK3328949.1"/>
    </source>
</evidence>